<evidence type="ECO:0000313" key="1">
    <source>
        <dbReference type="EMBL" id="KAK4009487.1"/>
    </source>
</evidence>
<gene>
    <name evidence="1" type="ORF">OUZ56_018599</name>
</gene>
<protein>
    <submittedName>
        <fullName evidence="1">Uncharacterized protein</fullName>
    </submittedName>
</protein>
<organism evidence="1 2">
    <name type="scientific">Daphnia magna</name>
    <dbReference type="NCBI Taxonomy" id="35525"/>
    <lineage>
        <taxon>Eukaryota</taxon>
        <taxon>Metazoa</taxon>
        <taxon>Ecdysozoa</taxon>
        <taxon>Arthropoda</taxon>
        <taxon>Crustacea</taxon>
        <taxon>Branchiopoda</taxon>
        <taxon>Diplostraca</taxon>
        <taxon>Cladocera</taxon>
        <taxon>Anomopoda</taxon>
        <taxon>Daphniidae</taxon>
        <taxon>Daphnia</taxon>
    </lineage>
</organism>
<accession>A0ABQ9Z9A0</accession>
<proteinExistence type="predicted"/>
<keyword evidence="2" id="KW-1185">Reference proteome</keyword>
<comment type="caution">
    <text evidence="1">The sequence shown here is derived from an EMBL/GenBank/DDBJ whole genome shotgun (WGS) entry which is preliminary data.</text>
</comment>
<name>A0ABQ9Z9A0_9CRUS</name>
<evidence type="ECO:0000313" key="2">
    <source>
        <dbReference type="Proteomes" id="UP001234178"/>
    </source>
</evidence>
<sequence length="81" mass="9233">MDRNKTSFDGQPWLKRVLITSFGGPVLHAPVRPTGLLFTATPTGESKWYAIKEYQTLNCIAEEITPNRRYQITRLKAVSDH</sequence>
<dbReference type="EMBL" id="JAOYFB010000003">
    <property type="protein sequence ID" value="KAK4009487.1"/>
    <property type="molecule type" value="Genomic_DNA"/>
</dbReference>
<reference evidence="1 2" key="1">
    <citation type="journal article" date="2023" name="Nucleic Acids Res.">
        <title>The hologenome of Daphnia magna reveals possible DNA methylation and microbiome-mediated evolution of the host genome.</title>
        <authorList>
            <person name="Chaturvedi A."/>
            <person name="Li X."/>
            <person name="Dhandapani V."/>
            <person name="Marshall H."/>
            <person name="Kissane S."/>
            <person name="Cuenca-Cambronero M."/>
            <person name="Asole G."/>
            <person name="Calvet F."/>
            <person name="Ruiz-Romero M."/>
            <person name="Marangio P."/>
            <person name="Guigo R."/>
            <person name="Rago D."/>
            <person name="Mirbahai L."/>
            <person name="Eastwood N."/>
            <person name="Colbourne J.K."/>
            <person name="Zhou J."/>
            <person name="Mallon E."/>
            <person name="Orsini L."/>
        </authorList>
    </citation>
    <scope>NUCLEOTIDE SEQUENCE [LARGE SCALE GENOMIC DNA]</scope>
    <source>
        <strain evidence="1">LRV0_1</strain>
    </source>
</reference>
<dbReference type="Proteomes" id="UP001234178">
    <property type="component" value="Unassembled WGS sequence"/>
</dbReference>